<proteinExistence type="inferred from homology"/>
<organism evidence="8 9">
    <name type="scientific">Halarcobacter ebronensis</name>
    <dbReference type="NCBI Taxonomy" id="1462615"/>
    <lineage>
        <taxon>Bacteria</taxon>
        <taxon>Pseudomonadati</taxon>
        <taxon>Campylobacterota</taxon>
        <taxon>Epsilonproteobacteria</taxon>
        <taxon>Campylobacterales</taxon>
        <taxon>Arcobacteraceae</taxon>
        <taxon>Halarcobacter</taxon>
    </lineage>
</organism>
<dbReference type="SUPFAM" id="SSF52833">
    <property type="entry name" value="Thioredoxin-like"/>
    <property type="match status" value="1"/>
</dbReference>
<dbReference type="InterPro" id="IPR023205">
    <property type="entry name" value="DsbA/DsbL"/>
</dbReference>
<evidence type="ECO:0000256" key="6">
    <source>
        <dbReference type="SAM" id="SignalP"/>
    </source>
</evidence>
<dbReference type="Gene3D" id="3.40.30.10">
    <property type="entry name" value="Glutaredoxin"/>
    <property type="match status" value="1"/>
</dbReference>
<evidence type="ECO:0000256" key="2">
    <source>
        <dbReference type="ARBA" id="ARBA00013831"/>
    </source>
</evidence>
<protein>
    <recommendedName>
        <fullName evidence="2">Thiol:disulfide interchange protein DsbA</fullName>
    </recommendedName>
</protein>
<dbReference type="RefSeq" id="WP_128983833.1">
    <property type="nucleotide sequence ID" value="NZ_PDKJ01000039.1"/>
</dbReference>
<evidence type="ECO:0000313" key="8">
    <source>
        <dbReference type="EMBL" id="RXJ65128.1"/>
    </source>
</evidence>
<comment type="caution">
    <text evidence="8">The sequence shown here is derived from an EMBL/GenBank/DDBJ whole genome shotgun (WGS) entry which is preliminary data.</text>
</comment>
<sequence>MMLKRKVGALLITAVALLGADFQEGVNYVKLDQPLNVEKNTIVKVFSFTCPFCYKYDKAVTEPVIEKVLKDKPEASFEVWHLYSKGKYGQQGSNLMAVARARDIKAGITSVFDKHGYLKKMKFAYYKAYHDKNQRWDSGEDDFYKAGFEILGISSKADFEKEVATPEVQELLKRWEPAYPIAKIQGIPAFVVNGKYLLKTQAIKSRDYMVELVEYLLKK</sequence>
<keyword evidence="3 6" id="KW-0732">Signal</keyword>
<dbReference type="InterPro" id="IPR050824">
    <property type="entry name" value="Thiol_disulfide_DsbA"/>
</dbReference>
<keyword evidence="4" id="KW-1015">Disulfide bond</keyword>
<evidence type="ECO:0000256" key="4">
    <source>
        <dbReference type="ARBA" id="ARBA00023157"/>
    </source>
</evidence>
<dbReference type="PANTHER" id="PTHR35891">
    <property type="entry name" value="THIOL:DISULFIDE INTERCHANGE PROTEIN DSBA"/>
    <property type="match status" value="1"/>
</dbReference>
<evidence type="ECO:0000256" key="1">
    <source>
        <dbReference type="ARBA" id="ARBA00005791"/>
    </source>
</evidence>
<keyword evidence="5" id="KW-0676">Redox-active center</keyword>
<evidence type="ECO:0000259" key="7">
    <source>
        <dbReference type="Pfam" id="PF01323"/>
    </source>
</evidence>
<dbReference type="EMBL" id="PDKJ01000039">
    <property type="protein sequence ID" value="RXJ65128.1"/>
    <property type="molecule type" value="Genomic_DNA"/>
</dbReference>
<dbReference type="Pfam" id="PF01323">
    <property type="entry name" value="DSBA"/>
    <property type="match status" value="1"/>
</dbReference>
<gene>
    <name evidence="8" type="ORF">CRV08_15710</name>
</gene>
<accession>A0A4V1LQL6</accession>
<feature type="signal peptide" evidence="6">
    <location>
        <begin position="1"/>
        <end position="20"/>
    </location>
</feature>
<comment type="similarity">
    <text evidence="1">Belongs to the thioredoxin family. DsbA subfamily.</text>
</comment>
<dbReference type="InterPro" id="IPR036249">
    <property type="entry name" value="Thioredoxin-like_sf"/>
</dbReference>
<dbReference type="AlphaFoldDB" id="A0A4V1LQL6"/>
<dbReference type="GO" id="GO:0016491">
    <property type="term" value="F:oxidoreductase activity"/>
    <property type="evidence" value="ECO:0007669"/>
    <property type="project" value="InterPro"/>
</dbReference>
<dbReference type="PANTHER" id="PTHR35891:SF3">
    <property type="entry name" value="THIOL:DISULFIDE INTERCHANGE PROTEIN DSBL"/>
    <property type="match status" value="1"/>
</dbReference>
<dbReference type="CDD" id="cd03019">
    <property type="entry name" value="DsbA_DsbA"/>
    <property type="match status" value="1"/>
</dbReference>
<feature type="domain" description="DSBA-like thioredoxin" evidence="7">
    <location>
        <begin position="41"/>
        <end position="198"/>
    </location>
</feature>
<reference evidence="8 9" key="1">
    <citation type="submission" date="2017-10" db="EMBL/GenBank/DDBJ databases">
        <title>Genomics of the genus Arcobacter.</title>
        <authorList>
            <person name="Perez-Cataluna A."/>
            <person name="Figueras M.J."/>
        </authorList>
    </citation>
    <scope>NUCLEOTIDE SEQUENCE [LARGE SCALE GENOMIC DNA]</scope>
    <source>
        <strain evidence="8 9">CECT 8993</strain>
    </source>
</reference>
<evidence type="ECO:0000256" key="5">
    <source>
        <dbReference type="ARBA" id="ARBA00023284"/>
    </source>
</evidence>
<evidence type="ECO:0000256" key="3">
    <source>
        <dbReference type="ARBA" id="ARBA00022729"/>
    </source>
</evidence>
<name>A0A4V1LQL6_9BACT</name>
<dbReference type="InterPro" id="IPR001853">
    <property type="entry name" value="DSBA-like_thioredoxin_dom"/>
</dbReference>
<feature type="chain" id="PRO_5020415851" description="Thiol:disulfide interchange protein DsbA" evidence="6">
    <location>
        <begin position="21"/>
        <end position="219"/>
    </location>
</feature>
<evidence type="ECO:0000313" key="9">
    <source>
        <dbReference type="Proteomes" id="UP000290172"/>
    </source>
</evidence>
<dbReference type="Proteomes" id="UP000290172">
    <property type="component" value="Unassembled WGS sequence"/>
</dbReference>